<accession>A0A2P2QXA7</accession>
<organism evidence="1">
    <name type="scientific">Rhizophora mucronata</name>
    <name type="common">Asiatic mangrove</name>
    <dbReference type="NCBI Taxonomy" id="61149"/>
    <lineage>
        <taxon>Eukaryota</taxon>
        <taxon>Viridiplantae</taxon>
        <taxon>Streptophyta</taxon>
        <taxon>Embryophyta</taxon>
        <taxon>Tracheophyta</taxon>
        <taxon>Spermatophyta</taxon>
        <taxon>Magnoliopsida</taxon>
        <taxon>eudicotyledons</taxon>
        <taxon>Gunneridae</taxon>
        <taxon>Pentapetalae</taxon>
        <taxon>rosids</taxon>
        <taxon>fabids</taxon>
        <taxon>Malpighiales</taxon>
        <taxon>Rhizophoraceae</taxon>
        <taxon>Rhizophora</taxon>
    </lineage>
</organism>
<protein>
    <submittedName>
        <fullName evidence="1">Uncharacterized protein</fullName>
    </submittedName>
</protein>
<proteinExistence type="predicted"/>
<reference evidence="1" key="1">
    <citation type="submission" date="2018-02" db="EMBL/GenBank/DDBJ databases">
        <title>Rhizophora mucronata_Transcriptome.</title>
        <authorList>
            <person name="Meera S.P."/>
            <person name="Sreeshan A."/>
            <person name="Augustine A."/>
        </authorList>
    </citation>
    <scope>NUCLEOTIDE SEQUENCE</scope>
    <source>
        <tissue evidence="1">Leaf</tissue>
    </source>
</reference>
<name>A0A2P2QXA7_RHIMU</name>
<dbReference type="EMBL" id="GGEC01091101">
    <property type="protein sequence ID" value="MBX71585.1"/>
    <property type="molecule type" value="Transcribed_RNA"/>
</dbReference>
<dbReference type="AlphaFoldDB" id="A0A2P2QXA7"/>
<evidence type="ECO:0000313" key="1">
    <source>
        <dbReference type="EMBL" id="MBX71585.1"/>
    </source>
</evidence>
<sequence length="68" mass="7372">MPRHCPKPAFIRPPPPPPPAETIAAVDIDEFAGDVLFIPASLLLSLEKMGKLVFPKVGSFEFSLRAPC</sequence>